<dbReference type="EMBL" id="JARKHS020002729">
    <property type="protein sequence ID" value="KAK8786471.1"/>
    <property type="molecule type" value="Genomic_DNA"/>
</dbReference>
<reference evidence="1 2" key="1">
    <citation type="journal article" date="2023" name="Arcadia Sci">
        <title>De novo assembly of a long-read Amblyomma americanum tick genome.</title>
        <authorList>
            <person name="Chou S."/>
            <person name="Poskanzer K.E."/>
            <person name="Rollins M."/>
            <person name="Thuy-Boun P.S."/>
        </authorList>
    </citation>
    <scope>NUCLEOTIDE SEQUENCE [LARGE SCALE GENOMIC DNA]</scope>
    <source>
        <strain evidence="1">F_SG_1</strain>
        <tissue evidence="1">Salivary glands</tissue>
    </source>
</reference>
<keyword evidence="2" id="KW-1185">Reference proteome</keyword>
<name>A0AAQ4FID4_AMBAM</name>
<gene>
    <name evidence="1" type="ORF">V5799_023757</name>
</gene>
<evidence type="ECO:0000313" key="2">
    <source>
        <dbReference type="Proteomes" id="UP001321473"/>
    </source>
</evidence>
<sequence length="120" mass="14167">MCHVTKCRYCSHVTVTKPHPNTGSRHSLCGVFRQLLPSDSTATASVAELRFYPELLIELVRLHRFLCDNRQLHFEDMQMKKDRWERIGHNRQSCGKEVHEYWGPLAVDEEPERCCEEVRR</sequence>
<protein>
    <submittedName>
        <fullName evidence="1">Uncharacterized protein</fullName>
    </submittedName>
</protein>
<evidence type="ECO:0000313" key="1">
    <source>
        <dbReference type="EMBL" id="KAK8786471.1"/>
    </source>
</evidence>
<dbReference type="AlphaFoldDB" id="A0AAQ4FID4"/>
<accession>A0AAQ4FID4</accession>
<proteinExistence type="predicted"/>
<dbReference type="Proteomes" id="UP001321473">
    <property type="component" value="Unassembled WGS sequence"/>
</dbReference>
<comment type="caution">
    <text evidence="1">The sequence shown here is derived from an EMBL/GenBank/DDBJ whole genome shotgun (WGS) entry which is preliminary data.</text>
</comment>
<organism evidence="1 2">
    <name type="scientific">Amblyomma americanum</name>
    <name type="common">Lone star tick</name>
    <dbReference type="NCBI Taxonomy" id="6943"/>
    <lineage>
        <taxon>Eukaryota</taxon>
        <taxon>Metazoa</taxon>
        <taxon>Ecdysozoa</taxon>
        <taxon>Arthropoda</taxon>
        <taxon>Chelicerata</taxon>
        <taxon>Arachnida</taxon>
        <taxon>Acari</taxon>
        <taxon>Parasitiformes</taxon>
        <taxon>Ixodida</taxon>
        <taxon>Ixodoidea</taxon>
        <taxon>Ixodidae</taxon>
        <taxon>Amblyomminae</taxon>
        <taxon>Amblyomma</taxon>
    </lineage>
</organism>